<keyword evidence="4 7" id="KW-0812">Transmembrane</keyword>
<evidence type="ECO:0000256" key="4">
    <source>
        <dbReference type="ARBA" id="ARBA00022692"/>
    </source>
</evidence>
<dbReference type="PANTHER" id="PTHR30460">
    <property type="entry name" value="MODERATE CONDUCTANCE MECHANOSENSITIVE CHANNEL YBIO"/>
    <property type="match status" value="1"/>
</dbReference>
<sequence length="179" mass="19356">MSSDQLARLREAVQGLENIIAIVLILLGAAVVLRLSVLLIRRTLLARTDRLLDETRRRTLQPLLESLVKYVVYFIALVMILRELNVDATAILASAGAVGLAVGLGAQSLMRDVIAGFFLITEGLIHVGDVITFDGHTGTVERISIRKTQIRTAGGELWTIPNGKLEVFGNKGPTSGASR</sequence>
<evidence type="ECO:0000256" key="7">
    <source>
        <dbReference type="SAM" id="Phobius"/>
    </source>
</evidence>
<dbReference type="Pfam" id="PF21088">
    <property type="entry name" value="MS_channel_1st"/>
    <property type="match status" value="1"/>
</dbReference>
<feature type="transmembrane region" description="Helical" evidence="7">
    <location>
        <begin position="20"/>
        <end position="41"/>
    </location>
</feature>
<dbReference type="Gene3D" id="2.30.30.60">
    <property type="match status" value="1"/>
</dbReference>
<evidence type="ECO:0000256" key="3">
    <source>
        <dbReference type="ARBA" id="ARBA00022475"/>
    </source>
</evidence>
<dbReference type="InterPro" id="IPR045276">
    <property type="entry name" value="YbiO_bact"/>
</dbReference>
<dbReference type="SUPFAM" id="SSF82861">
    <property type="entry name" value="Mechanosensitive channel protein MscS (YggB), transmembrane region"/>
    <property type="match status" value="1"/>
</dbReference>
<dbReference type="InterPro" id="IPR006685">
    <property type="entry name" value="MscS_channel_2nd"/>
</dbReference>
<dbReference type="GO" id="GO:0005886">
    <property type="term" value="C:plasma membrane"/>
    <property type="evidence" value="ECO:0007669"/>
    <property type="project" value="UniProtKB-SubCell"/>
</dbReference>
<evidence type="ECO:0000259" key="8">
    <source>
        <dbReference type="Pfam" id="PF00924"/>
    </source>
</evidence>
<comment type="subcellular location">
    <subcellularLocation>
        <location evidence="1">Cell membrane</location>
        <topology evidence="1">Multi-pass membrane protein</topology>
    </subcellularLocation>
</comment>
<dbReference type="InterPro" id="IPR010920">
    <property type="entry name" value="LSM_dom_sf"/>
</dbReference>
<keyword evidence="6 7" id="KW-0472">Membrane</keyword>
<name>A0A537J116_9BACT</name>
<evidence type="ECO:0000256" key="5">
    <source>
        <dbReference type="ARBA" id="ARBA00022989"/>
    </source>
</evidence>
<evidence type="ECO:0000313" key="10">
    <source>
        <dbReference type="EMBL" id="TMI77233.1"/>
    </source>
</evidence>
<evidence type="ECO:0000256" key="6">
    <source>
        <dbReference type="ARBA" id="ARBA00023136"/>
    </source>
</evidence>
<dbReference type="EMBL" id="VBAP01000005">
    <property type="protein sequence ID" value="TMI77233.1"/>
    <property type="molecule type" value="Genomic_DNA"/>
</dbReference>
<dbReference type="InterPro" id="IPR023408">
    <property type="entry name" value="MscS_beta-dom_sf"/>
</dbReference>
<accession>A0A537J116</accession>
<feature type="domain" description="Mechanosensitive ion channel MscS" evidence="8">
    <location>
        <begin position="109"/>
        <end position="165"/>
    </location>
</feature>
<evidence type="ECO:0000256" key="1">
    <source>
        <dbReference type="ARBA" id="ARBA00004651"/>
    </source>
</evidence>
<dbReference type="Pfam" id="PF00924">
    <property type="entry name" value="MS_channel_2nd"/>
    <property type="match status" value="1"/>
</dbReference>
<dbReference type="InterPro" id="IPR049142">
    <property type="entry name" value="MS_channel_1st"/>
</dbReference>
<evidence type="ECO:0000256" key="2">
    <source>
        <dbReference type="ARBA" id="ARBA00008017"/>
    </source>
</evidence>
<reference evidence="10 11" key="1">
    <citation type="journal article" date="2019" name="Nat. Microbiol.">
        <title>Mediterranean grassland soil C-N compound turnover is dependent on rainfall and depth, and is mediated by genomically divergent microorganisms.</title>
        <authorList>
            <person name="Diamond S."/>
            <person name="Andeer P.F."/>
            <person name="Li Z."/>
            <person name="Crits-Christoph A."/>
            <person name="Burstein D."/>
            <person name="Anantharaman K."/>
            <person name="Lane K.R."/>
            <person name="Thomas B.C."/>
            <person name="Pan C."/>
            <person name="Northen T.R."/>
            <person name="Banfield J.F."/>
        </authorList>
    </citation>
    <scope>NUCLEOTIDE SEQUENCE [LARGE SCALE GENOMIC DNA]</scope>
    <source>
        <strain evidence="10">NP_8</strain>
    </source>
</reference>
<organism evidence="10 11">
    <name type="scientific">Candidatus Segetimicrobium genomatis</name>
    <dbReference type="NCBI Taxonomy" id="2569760"/>
    <lineage>
        <taxon>Bacteria</taxon>
        <taxon>Bacillati</taxon>
        <taxon>Candidatus Sysuimicrobiota</taxon>
        <taxon>Candidatus Sysuimicrobiia</taxon>
        <taxon>Candidatus Sysuimicrobiales</taxon>
        <taxon>Candidatus Segetimicrobiaceae</taxon>
        <taxon>Candidatus Segetimicrobium</taxon>
    </lineage>
</organism>
<keyword evidence="3" id="KW-1003">Cell membrane</keyword>
<dbReference type="Proteomes" id="UP000318834">
    <property type="component" value="Unassembled WGS sequence"/>
</dbReference>
<gene>
    <name evidence="10" type="ORF">E6H05_00955</name>
</gene>
<keyword evidence="5 7" id="KW-1133">Transmembrane helix</keyword>
<evidence type="ECO:0000259" key="9">
    <source>
        <dbReference type="Pfam" id="PF21088"/>
    </source>
</evidence>
<comment type="caution">
    <text evidence="10">The sequence shown here is derived from an EMBL/GenBank/DDBJ whole genome shotgun (WGS) entry which is preliminary data.</text>
</comment>
<comment type="similarity">
    <text evidence="2">Belongs to the MscS (TC 1.A.23) family.</text>
</comment>
<dbReference type="Gene3D" id="1.10.287.1260">
    <property type="match status" value="1"/>
</dbReference>
<protein>
    <submittedName>
        <fullName evidence="10">Mechanosensitive ion channel</fullName>
    </submittedName>
</protein>
<dbReference type="GO" id="GO:0008381">
    <property type="term" value="F:mechanosensitive monoatomic ion channel activity"/>
    <property type="evidence" value="ECO:0007669"/>
    <property type="project" value="InterPro"/>
</dbReference>
<dbReference type="PANTHER" id="PTHR30460:SF0">
    <property type="entry name" value="MODERATE CONDUCTANCE MECHANOSENSITIVE CHANNEL YBIO"/>
    <property type="match status" value="1"/>
</dbReference>
<feature type="domain" description="Mechanosensitive ion channel transmembrane helices 2/3" evidence="9">
    <location>
        <begin position="67"/>
        <end position="107"/>
    </location>
</feature>
<feature type="transmembrane region" description="Helical" evidence="7">
    <location>
        <begin position="88"/>
        <end position="106"/>
    </location>
</feature>
<dbReference type="InterPro" id="IPR011014">
    <property type="entry name" value="MscS_channel_TM-2"/>
</dbReference>
<dbReference type="AlphaFoldDB" id="A0A537J116"/>
<feature type="transmembrane region" description="Helical" evidence="7">
    <location>
        <begin position="62"/>
        <end position="82"/>
    </location>
</feature>
<evidence type="ECO:0000313" key="11">
    <source>
        <dbReference type="Proteomes" id="UP000318834"/>
    </source>
</evidence>
<proteinExistence type="inferred from homology"/>
<dbReference type="SUPFAM" id="SSF50182">
    <property type="entry name" value="Sm-like ribonucleoproteins"/>
    <property type="match status" value="1"/>
</dbReference>